<feature type="domain" description="Peptidase S11 D-Ala-D-Ala carboxypeptidase A C-terminal" evidence="16">
    <location>
        <begin position="241"/>
        <end position="331"/>
    </location>
</feature>
<dbReference type="GO" id="GO:0008360">
    <property type="term" value="P:regulation of cell shape"/>
    <property type="evidence" value="ECO:0007669"/>
    <property type="project" value="UniProtKB-KW"/>
</dbReference>
<evidence type="ECO:0000256" key="14">
    <source>
        <dbReference type="RuleBase" id="RU004016"/>
    </source>
</evidence>
<feature type="transmembrane region" description="Helical" evidence="15">
    <location>
        <begin position="342"/>
        <end position="359"/>
    </location>
</feature>
<dbReference type="KEGG" id="npy:NPRO_21850"/>
<evidence type="ECO:0000256" key="11">
    <source>
        <dbReference type="ARBA" id="ARBA00034000"/>
    </source>
</evidence>
<dbReference type="PANTHER" id="PTHR21581:SF6">
    <property type="entry name" value="TRAFFICKING PROTEIN PARTICLE COMPLEX SUBUNIT 12"/>
    <property type="match status" value="1"/>
</dbReference>
<organism evidence="17 18">
    <name type="scientific">Candidatus Nitrosymbiomonas proteolyticus</name>
    <dbReference type="NCBI Taxonomy" id="2608984"/>
    <lineage>
        <taxon>Bacteria</taxon>
        <taxon>Bacillati</taxon>
        <taxon>Armatimonadota</taxon>
        <taxon>Armatimonadota incertae sedis</taxon>
        <taxon>Candidatus Nitrosymbiomonas</taxon>
    </lineage>
</organism>
<dbReference type="InterPro" id="IPR037167">
    <property type="entry name" value="Peptidase_S11_C_sf"/>
</dbReference>
<keyword evidence="15" id="KW-1133">Transmembrane helix</keyword>
<evidence type="ECO:0000256" key="1">
    <source>
        <dbReference type="ARBA" id="ARBA00004752"/>
    </source>
</evidence>
<dbReference type="SUPFAM" id="SSF56601">
    <property type="entry name" value="beta-lactamase/transpeptidase-like"/>
    <property type="match status" value="1"/>
</dbReference>
<dbReference type="UniPathway" id="UPA00219"/>
<keyword evidence="15" id="KW-0472">Membrane</keyword>
<keyword evidence="7" id="KW-0378">Hydrolase</keyword>
<keyword evidence="10" id="KW-0961">Cell wall biogenesis/degradation</keyword>
<comment type="pathway">
    <text evidence="1">Cell wall biogenesis; peptidoglycan biosynthesis.</text>
</comment>
<comment type="similarity">
    <text evidence="2 14">Belongs to the peptidase S11 family.</text>
</comment>
<sequence>MELGAKSAIIVEASTGISVFEKDADAKRFPASTTKIMTALLLLERTRPAEVIFAPKDVETVTGSSLHLKPFEAVTAHDLLFALIVRSANDGAYTIARHVSGSVEKFAELMNEKAKALGCTNTHFTNPHGLHDDLHYTTARDLIRIAREAWKRDEFRVAAGTTKYEVSRTLNLEDTVLISRNRALRSDPPSEGIKTGFTRPAGQCFVGSATHEGLQFLTVVLGSEDWYGDHQAMIEWAFANFELREVVKKGDAAASVRVQGGVEEQIELLYPESVKAPVPKGASLTELVASTVPQAIKAPIGKDQAVGTVRVTNGSGWSEELPLIAAHEVRQQFRIAGQSVETIGFALIAGGLGLGTLYVKNRARKLSRGFRGR</sequence>
<dbReference type="SMART" id="SM00936">
    <property type="entry name" value="PBP5_C"/>
    <property type="match status" value="1"/>
</dbReference>
<evidence type="ECO:0000256" key="6">
    <source>
        <dbReference type="ARBA" id="ARBA00022729"/>
    </source>
</evidence>
<accession>A0A809RAU7</accession>
<keyword evidence="4" id="KW-0121">Carboxypeptidase</keyword>
<dbReference type="InterPro" id="IPR012907">
    <property type="entry name" value="Peptidase_S11_C"/>
</dbReference>
<dbReference type="EC" id="3.4.16.4" evidence="3"/>
<evidence type="ECO:0000259" key="16">
    <source>
        <dbReference type="SMART" id="SM00936"/>
    </source>
</evidence>
<keyword evidence="9" id="KW-0573">Peptidoglycan synthesis</keyword>
<dbReference type="InterPro" id="IPR001967">
    <property type="entry name" value="Peptidase_S11_N"/>
</dbReference>
<evidence type="ECO:0000256" key="9">
    <source>
        <dbReference type="ARBA" id="ARBA00022984"/>
    </source>
</evidence>
<evidence type="ECO:0000256" key="15">
    <source>
        <dbReference type="SAM" id="Phobius"/>
    </source>
</evidence>
<evidence type="ECO:0000256" key="7">
    <source>
        <dbReference type="ARBA" id="ARBA00022801"/>
    </source>
</evidence>
<keyword evidence="8" id="KW-0133">Cell shape</keyword>
<proteinExistence type="inferred from homology"/>
<evidence type="ECO:0000256" key="8">
    <source>
        <dbReference type="ARBA" id="ARBA00022960"/>
    </source>
</evidence>
<evidence type="ECO:0000256" key="2">
    <source>
        <dbReference type="ARBA" id="ARBA00007164"/>
    </source>
</evidence>
<protein>
    <recommendedName>
        <fullName evidence="3">serine-type D-Ala-D-Ala carboxypeptidase</fullName>
        <ecNumber evidence="3">3.4.16.4</ecNumber>
    </recommendedName>
</protein>
<evidence type="ECO:0000256" key="5">
    <source>
        <dbReference type="ARBA" id="ARBA00022670"/>
    </source>
</evidence>
<dbReference type="AlphaFoldDB" id="A0A809RAU7"/>
<evidence type="ECO:0000256" key="13">
    <source>
        <dbReference type="PIRSR" id="PIRSR618044-2"/>
    </source>
</evidence>
<evidence type="ECO:0000256" key="12">
    <source>
        <dbReference type="PIRSR" id="PIRSR618044-1"/>
    </source>
</evidence>
<evidence type="ECO:0000313" key="18">
    <source>
        <dbReference type="Proteomes" id="UP000662873"/>
    </source>
</evidence>
<dbReference type="Proteomes" id="UP000662873">
    <property type="component" value="Chromosome"/>
</dbReference>
<dbReference type="InterPro" id="IPR018044">
    <property type="entry name" value="Peptidase_S11"/>
</dbReference>
<dbReference type="Gene3D" id="2.60.410.10">
    <property type="entry name" value="D-Ala-D-Ala carboxypeptidase, C-terminal domain"/>
    <property type="match status" value="1"/>
</dbReference>
<dbReference type="Pfam" id="PF00768">
    <property type="entry name" value="Peptidase_S11"/>
    <property type="match status" value="1"/>
</dbReference>
<dbReference type="Gene3D" id="3.40.710.10">
    <property type="entry name" value="DD-peptidase/beta-lactamase superfamily"/>
    <property type="match status" value="1"/>
</dbReference>
<feature type="active site" evidence="12">
    <location>
        <position position="87"/>
    </location>
</feature>
<comment type="catalytic activity">
    <reaction evidence="11">
        <text>Preferential cleavage: (Ac)2-L-Lys-D-Ala-|-D-Ala. Also transpeptidation of peptidyl-alanyl moieties that are N-acyl substituents of D-alanine.</text>
        <dbReference type="EC" id="3.4.16.4"/>
    </reaction>
</comment>
<dbReference type="Pfam" id="PF07943">
    <property type="entry name" value="PBP5_C"/>
    <property type="match status" value="1"/>
</dbReference>
<feature type="active site" description="Acyl-ester intermediate" evidence="12">
    <location>
        <position position="32"/>
    </location>
</feature>
<evidence type="ECO:0000256" key="3">
    <source>
        <dbReference type="ARBA" id="ARBA00012448"/>
    </source>
</evidence>
<reference evidence="17" key="1">
    <citation type="journal article" name="DNA Res.">
        <title>The physiological potential of anammox bacteria as revealed by their core genome structure.</title>
        <authorList>
            <person name="Okubo T."/>
            <person name="Toyoda A."/>
            <person name="Fukuhara K."/>
            <person name="Uchiyama I."/>
            <person name="Harigaya Y."/>
            <person name="Kuroiwa M."/>
            <person name="Suzuki T."/>
            <person name="Murakami Y."/>
            <person name="Suwa Y."/>
            <person name="Takami H."/>
        </authorList>
    </citation>
    <scope>NUCLEOTIDE SEQUENCE</scope>
    <source>
        <strain evidence="17">317325-2</strain>
    </source>
</reference>
<dbReference type="InterPro" id="IPR012338">
    <property type="entry name" value="Beta-lactam/transpept-like"/>
</dbReference>
<evidence type="ECO:0000256" key="10">
    <source>
        <dbReference type="ARBA" id="ARBA00023316"/>
    </source>
</evidence>
<evidence type="ECO:0000256" key="4">
    <source>
        <dbReference type="ARBA" id="ARBA00022645"/>
    </source>
</evidence>
<name>A0A809RAU7_9BACT</name>
<dbReference type="GO" id="GO:0006508">
    <property type="term" value="P:proteolysis"/>
    <property type="evidence" value="ECO:0007669"/>
    <property type="project" value="UniProtKB-KW"/>
</dbReference>
<dbReference type="PRINTS" id="PR00725">
    <property type="entry name" value="DADACBPTASE1"/>
</dbReference>
<feature type="active site" description="Proton acceptor" evidence="12">
    <location>
        <position position="35"/>
    </location>
</feature>
<keyword evidence="15" id="KW-0812">Transmembrane</keyword>
<dbReference type="GO" id="GO:0071555">
    <property type="term" value="P:cell wall organization"/>
    <property type="evidence" value="ECO:0007669"/>
    <property type="project" value="UniProtKB-KW"/>
</dbReference>
<feature type="binding site" evidence="13">
    <location>
        <position position="194"/>
    </location>
    <ligand>
        <name>substrate</name>
    </ligand>
</feature>
<keyword evidence="5" id="KW-0645">Protease</keyword>
<dbReference type="EMBL" id="AP021858">
    <property type="protein sequence ID" value="BBO24590.1"/>
    <property type="molecule type" value="Genomic_DNA"/>
</dbReference>
<dbReference type="GO" id="GO:0009252">
    <property type="term" value="P:peptidoglycan biosynthetic process"/>
    <property type="evidence" value="ECO:0007669"/>
    <property type="project" value="UniProtKB-UniPathway"/>
</dbReference>
<gene>
    <name evidence="17" type="ORF">NPRO_21850</name>
</gene>
<dbReference type="GO" id="GO:0009002">
    <property type="term" value="F:serine-type D-Ala-D-Ala carboxypeptidase activity"/>
    <property type="evidence" value="ECO:0007669"/>
    <property type="project" value="UniProtKB-EC"/>
</dbReference>
<dbReference type="PANTHER" id="PTHR21581">
    <property type="entry name" value="D-ALANYL-D-ALANINE CARBOXYPEPTIDASE"/>
    <property type="match status" value="1"/>
</dbReference>
<evidence type="ECO:0000313" key="17">
    <source>
        <dbReference type="EMBL" id="BBO24590.1"/>
    </source>
</evidence>
<keyword evidence="6" id="KW-0732">Signal</keyword>